<dbReference type="InterPro" id="IPR036590">
    <property type="entry name" value="SRAP-like"/>
</dbReference>
<keyword evidence="2 8" id="KW-0645">Protease</keyword>
<evidence type="ECO:0000256" key="7">
    <source>
        <dbReference type="ARBA" id="ARBA00023239"/>
    </source>
</evidence>
<organism evidence="9 10">
    <name type="scientific">Shinella lacus</name>
    <dbReference type="NCBI Taxonomy" id="2654216"/>
    <lineage>
        <taxon>Bacteria</taxon>
        <taxon>Pseudomonadati</taxon>
        <taxon>Pseudomonadota</taxon>
        <taxon>Alphaproteobacteria</taxon>
        <taxon>Hyphomicrobiales</taxon>
        <taxon>Rhizobiaceae</taxon>
        <taxon>Shinella</taxon>
    </lineage>
</organism>
<reference evidence="9" key="1">
    <citation type="submission" date="2021-07" db="EMBL/GenBank/DDBJ databases">
        <title>Shinella sp. nov., a novel member of the genus Shinella from water.</title>
        <authorList>
            <person name="Deng Y."/>
        </authorList>
    </citation>
    <scope>NUCLEOTIDE SEQUENCE</scope>
    <source>
        <strain evidence="9">CPCC 100929</strain>
    </source>
</reference>
<proteinExistence type="inferred from homology"/>
<keyword evidence="7" id="KW-0456">Lyase</keyword>
<evidence type="ECO:0000256" key="1">
    <source>
        <dbReference type="ARBA" id="ARBA00008136"/>
    </source>
</evidence>
<dbReference type="SUPFAM" id="SSF143081">
    <property type="entry name" value="BB1717-like"/>
    <property type="match status" value="1"/>
</dbReference>
<protein>
    <recommendedName>
        <fullName evidence="8">Abasic site processing protein</fullName>
        <ecNumber evidence="8">3.4.-.-</ecNumber>
    </recommendedName>
</protein>
<name>A0ABT1RIK1_9HYPH</name>
<comment type="caution">
    <text evidence="9">The sequence shown here is derived from an EMBL/GenBank/DDBJ whole genome shotgun (WGS) entry which is preliminary data.</text>
</comment>
<evidence type="ECO:0000256" key="8">
    <source>
        <dbReference type="RuleBase" id="RU364100"/>
    </source>
</evidence>
<comment type="similarity">
    <text evidence="1 8">Belongs to the SOS response-associated peptidase family.</text>
</comment>
<dbReference type="Pfam" id="PF02586">
    <property type="entry name" value="SRAP"/>
    <property type="match status" value="1"/>
</dbReference>
<evidence type="ECO:0000313" key="10">
    <source>
        <dbReference type="Proteomes" id="UP000996601"/>
    </source>
</evidence>
<gene>
    <name evidence="9" type="ORF">GB927_033640</name>
</gene>
<evidence type="ECO:0000256" key="3">
    <source>
        <dbReference type="ARBA" id="ARBA00022763"/>
    </source>
</evidence>
<evidence type="ECO:0000256" key="4">
    <source>
        <dbReference type="ARBA" id="ARBA00022801"/>
    </source>
</evidence>
<evidence type="ECO:0000256" key="6">
    <source>
        <dbReference type="ARBA" id="ARBA00023125"/>
    </source>
</evidence>
<accession>A0ABT1RIK1</accession>
<dbReference type="PANTHER" id="PTHR13604:SF0">
    <property type="entry name" value="ABASIC SITE PROCESSING PROTEIN HMCES"/>
    <property type="match status" value="1"/>
</dbReference>
<keyword evidence="3" id="KW-0227">DNA damage</keyword>
<keyword evidence="5" id="KW-0190">Covalent protein-DNA linkage</keyword>
<evidence type="ECO:0000256" key="5">
    <source>
        <dbReference type="ARBA" id="ARBA00023124"/>
    </source>
</evidence>
<sequence length="225" mass="25312">MCGHFTQMLSSRELVALYRLTDRIKSRNAEARYNIAPTQTVPFIRLDDDGEQVVDNGRWWLVPHWAKALPKAAMFNARIETVDTAPGFRDAFKARRCLIPADGFYEWTKADDGGRDPWLIQMPGERPFAFAGLWAHNTKLELAVTSCTIVIAPAVAPISQIHDRMPVILDLAAFDAWLSPQTPIENLKGILLGRNQDASMQFHRVSRAVNKSTFEGRPEPIVNSL</sequence>
<dbReference type="InterPro" id="IPR003738">
    <property type="entry name" value="SRAP"/>
</dbReference>
<dbReference type="Proteomes" id="UP000996601">
    <property type="component" value="Unassembled WGS sequence"/>
</dbReference>
<evidence type="ECO:0000313" key="9">
    <source>
        <dbReference type="EMBL" id="MCQ4635010.1"/>
    </source>
</evidence>
<dbReference type="EC" id="3.4.-.-" evidence="8"/>
<keyword evidence="10" id="KW-1185">Reference proteome</keyword>
<dbReference type="PANTHER" id="PTHR13604">
    <property type="entry name" value="DC12-RELATED"/>
    <property type="match status" value="1"/>
</dbReference>
<dbReference type="EMBL" id="WHSB02000030">
    <property type="protein sequence ID" value="MCQ4635010.1"/>
    <property type="molecule type" value="Genomic_DNA"/>
</dbReference>
<dbReference type="Gene3D" id="3.90.1680.10">
    <property type="entry name" value="SOS response associated peptidase-like"/>
    <property type="match status" value="1"/>
</dbReference>
<keyword evidence="4 8" id="KW-0378">Hydrolase</keyword>
<keyword evidence="6" id="KW-0238">DNA-binding</keyword>
<evidence type="ECO:0000256" key="2">
    <source>
        <dbReference type="ARBA" id="ARBA00022670"/>
    </source>
</evidence>
<dbReference type="RefSeq" id="WP_256121515.1">
    <property type="nucleotide sequence ID" value="NZ_WHSB02000030.1"/>
</dbReference>